<comment type="caution">
    <text evidence="1">The sequence shown here is derived from an EMBL/GenBank/DDBJ whole genome shotgun (WGS) entry which is preliminary data.</text>
</comment>
<dbReference type="AlphaFoldDB" id="A0ABD4T514"/>
<sequence>MILFVYDFQVQVNRLEEFQQWAASKGMKFWEKQAGVIRYQTFRKNTASLMSHRNKLLGSVKSLDVFSEVEIQDEDHLERIIDSSEFQQMQEELSYFIDPNSLTHSVLHQAYDSMESRSVA</sequence>
<organism evidence="1 2">
    <name type="scientific">Lyngbya confervoides BDU141951</name>
    <dbReference type="NCBI Taxonomy" id="1574623"/>
    <lineage>
        <taxon>Bacteria</taxon>
        <taxon>Bacillati</taxon>
        <taxon>Cyanobacteriota</taxon>
        <taxon>Cyanophyceae</taxon>
        <taxon>Oscillatoriophycideae</taxon>
        <taxon>Oscillatoriales</taxon>
        <taxon>Microcoleaceae</taxon>
        <taxon>Lyngbya</taxon>
    </lineage>
</organism>
<reference evidence="1 2" key="1">
    <citation type="journal article" date="2015" name="Genome Announc.">
        <title>Draft Genome Sequence of Filamentous Marine Cyanobacterium Lyngbya confervoides Strain BDU141951.</title>
        <authorList>
            <person name="Chandrababunaidu M.M."/>
            <person name="Sen D."/>
            <person name="Tripathy S."/>
        </authorList>
    </citation>
    <scope>NUCLEOTIDE SEQUENCE [LARGE SCALE GENOMIC DNA]</scope>
    <source>
        <strain evidence="1 2">BDU141951</strain>
    </source>
</reference>
<protein>
    <submittedName>
        <fullName evidence="1">Uncharacterized protein</fullName>
    </submittedName>
</protein>
<dbReference type="Gene3D" id="3.30.70.100">
    <property type="match status" value="1"/>
</dbReference>
<dbReference type="EMBL" id="JTHE03000079">
    <property type="protein sequence ID" value="MCM1983886.1"/>
    <property type="molecule type" value="Genomic_DNA"/>
</dbReference>
<accession>A0ABD4T514</accession>
<evidence type="ECO:0000313" key="2">
    <source>
        <dbReference type="Proteomes" id="UP000031561"/>
    </source>
</evidence>
<dbReference type="RefSeq" id="WP_166275530.1">
    <property type="nucleotide sequence ID" value="NZ_JTHE03000079.1"/>
</dbReference>
<gene>
    <name evidence="1" type="ORF">QQ91_0013775</name>
</gene>
<keyword evidence="2" id="KW-1185">Reference proteome</keyword>
<name>A0ABD4T514_9CYAN</name>
<evidence type="ECO:0000313" key="1">
    <source>
        <dbReference type="EMBL" id="MCM1983886.1"/>
    </source>
</evidence>
<proteinExistence type="predicted"/>
<dbReference type="Proteomes" id="UP000031561">
    <property type="component" value="Unassembled WGS sequence"/>
</dbReference>